<keyword evidence="2" id="KW-1185">Reference proteome</keyword>
<gene>
    <name evidence="1" type="ORF">D3H65_31605</name>
</gene>
<reference evidence="1 2" key="1">
    <citation type="submission" date="2018-09" db="EMBL/GenBank/DDBJ databases">
        <title>Genome sequencing of strain 6GH32-13.</title>
        <authorList>
            <person name="Weon H.-Y."/>
            <person name="Heo J."/>
            <person name="Kwon S.-W."/>
        </authorList>
    </citation>
    <scope>NUCLEOTIDE SEQUENCE [LARGE SCALE GENOMIC DNA]</scope>
    <source>
        <strain evidence="1 2">5GH32-13</strain>
    </source>
</reference>
<evidence type="ECO:0000313" key="2">
    <source>
        <dbReference type="Proteomes" id="UP000263900"/>
    </source>
</evidence>
<organism evidence="1 2">
    <name type="scientific">Paraflavitalea soli</name>
    <dbReference type="NCBI Taxonomy" id="2315862"/>
    <lineage>
        <taxon>Bacteria</taxon>
        <taxon>Pseudomonadati</taxon>
        <taxon>Bacteroidota</taxon>
        <taxon>Chitinophagia</taxon>
        <taxon>Chitinophagales</taxon>
        <taxon>Chitinophagaceae</taxon>
        <taxon>Paraflavitalea</taxon>
    </lineage>
</organism>
<dbReference type="OrthoDB" id="706756at2"/>
<dbReference type="EMBL" id="CP032157">
    <property type="protein sequence ID" value="AXY78267.1"/>
    <property type="molecule type" value="Genomic_DNA"/>
</dbReference>
<proteinExistence type="predicted"/>
<dbReference type="Proteomes" id="UP000263900">
    <property type="component" value="Chromosome"/>
</dbReference>
<sequence>MRKYAPANNFIITLLVLIVVAAFHPPISNISLTGAWQYQENGREETMTFVDGYFVHAVYDKAGKQFLYTWGGPYKVKDDQIEVTTEFNTQQKDKVGETVGITWSENNDQLVVTVEGKEKTWKQLDKGLGDLAGVWRIAGRKQGNQPVTMPLGPRRTLKILSGTRFQWVAINIDTKEFSGTGGGTYTFKNGKYTENIEFFSRDNSRVGASLTFNGKVRGTEWDHTGLSSKGDPIDEMWKKLNAE</sequence>
<dbReference type="RefSeq" id="WP_119054139.1">
    <property type="nucleotide sequence ID" value="NZ_CP032157.1"/>
</dbReference>
<protein>
    <submittedName>
        <fullName evidence="1">Membrane or secreted protein</fullName>
    </submittedName>
</protein>
<evidence type="ECO:0000313" key="1">
    <source>
        <dbReference type="EMBL" id="AXY78267.1"/>
    </source>
</evidence>
<dbReference type="Gene3D" id="2.40.128.490">
    <property type="entry name" value="Uncharacterised protein PF14869, DUF4488"/>
    <property type="match status" value="1"/>
</dbReference>
<name>A0A3B7MWE3_9BACT</name>
<accession>A0A3B7MWE3</accession>
<dbReference type="KEGG" id="pseg:D3H65_31605"/>
<dbReference type="AlphaFoldDB" id="A0A3B7MWE3"/>